<dbReference type="BioCyc" id="RSPH349102:G1G8M-4335-MONOMER"/>
<dbReference type="EMBL" id="CP000663">
    <property type="protein sequence ID" value="ABP73051.1"/>
    <property type="molecule type" value="Genomic_DNA"/>
</dbReference>
<protein>
    <submittedName>
        <fullName evidence="1">Uncharacterized protein</fullName>
    </submittedName>
</protein>
<dbReference type="HOGENOM" id="CLU_769212_0_0_5"/>
<geneLocation type="plasmid" evidence="1">
    <name>pRSPA02</name>
</geneLocation>
<evidence type="ECO:0000313" key="1">
    <source>
        <dbReference type="EMBL" id="ABP73051.1"/>
    </source>
</evidence>
<dbReference type="KEGG" id="rsq:Rsph17025_4201"/>
<sequence>MTTCHDFRCRLDRALSPDVPDCWVLPALVRLEAAADRRLIGPLSVAEDDRRSAVFAVLAALGSEGGISAHLAELAPDEFVDWLLSTPPERILTALHGEVPGLAAVIARTGGDPLEDPEDYLRLAALLCGEDPRARLQAECLGQADHVSSRLLRILARLRDPYLRPDVVSAIRSPEVADRIERITEFLLQSCSGLAEDEIARSLASGALFNLHDWTNRMLLWWGDDLCDLADDEDFRFFRTSDDFGAGADRHGTDLATPSSGKILNAALGVAAYAEWRHAPVLVELVRMNDGAETFWVCQDLQGPDGAGLSDRLEQEIRRRLRRRGILSLAFTHRPGIAFDVVERLAHVEPVHVLRVHEAG</sequence>
<proteinExistence type="predicted"/>
<reference evidence="1" key="1">
    <citation type="submission" date="2007-04" db="EMBL/GenBank/DDBJ databases">
        <title>Complete sequence of plasmid pRSPA02 of Rhodobacter sphaeroides ATCC 17025.</title>
        <authorList>
            <consortium name="US DOE Joint Genome Institute"/>
            <person name="Copeland A."/>
            <person name="Lucas S."/>
            <person name="Lapidus A."/>
            <person name="Barry K."/>
            <person name="Detter J.C."/>
            <person name="Glavina del Rio T."/>
            <person name="Hammon N."/>
            <person name="Israni S."/>
            <person name="Dalin E."/>
            <person name="Tice H."/>
            <person name="Pitluck S."/>
            <person name="Chertkov O."/>
            <person name="Brettin T."/>
            <person name="Bruce D."/>
            <person name="Han C."/>
            <person name="Schmutz J."/>
            <person name="Larimer F."/>
            <person name="Land M."/>
            <person name="Hauser L."/>
            <person name="Kyrpides N."/>
            <person name="Kim E."/>
            <person name="Richardson P."/>
            <person name="Mackenzie C."/>
            <person name="Choudhary M."/>
            <person name="Donohue T.J."/>
            <person name="Kaplan S."/>
        </authorList>
    </citation>
    <scope>NUCLEOTIDE SEQUENCE [LARGE SCALE GENOMIC DNA]</scope>
    <source>
        <strain evidence="1">ATCC 17025</strain>
        <plasmid evidence="1">pRSPA02</plasmid>
    </source>
</reference>
<dbReference type="AlphaFoldDB" id="A4X087"/>
<accession>A4X087</accession>
<name>A4X087_CERS5</name>
<keyword evidence="1" id="KW-0614">Plasmid</keyword>
<organism evidence="1">
    <name type="scientific">Cereibacter sphaeroides (strain ATCC 17025 / ATH 2.4.3)</name>
    <name type="common">Rhodobacter sphaeroides</name>
    <dbReference type="NCBI Taxonomy" id="349102"/>
    <lineage>
        <taxon>Bacteria</taxon>
        <taxon>Pseudomonadati</taxon>
        <taxon>Pseudomonadota</taxon>
        <taxon>Alphaproteobacteria</taxon>
        <taxon>Rhodobacterales</taxon>
        <taxon>Paracoccaceae</taxon>
        <taxon>Cereibacter</taxon>
    </lineage>
</organism>
<gene>
    <name evidence="1" type="ordered locus">Rsph17025_4201</name>
</gene>